<gene>
    <name evidence="2" type="ORF">RESH_00344</name>
</gene>
<feature type="region of interest" description="Disordered" evidence="1">
    <location>
        <begin position="219"/>
        <end position="283"/>
    </location>
</feature>
<feature type="compositionally biased region" description="Polar residues" evidence="1">
    <location>
        <begin position="224"/>
        <end position="233"/>
    </location>
</feature>
<evidence type="ECO:0000256" key="1">
    <source>
        <dbReference type="SAM" id="MobiDB-lite"/>
    </source>
</evidence>
<dbReference type="AlphaFoldDB" id="M5SS20"/>
<reference evidence="2 3" key="1">
    <citation type="journal article" date="2013" name="Mar. Genomics">
        <title>Expression of sulfatases in Rhodopirellula baltica and the diversity of sulfatases in the genus Rhodopirellula.</title>
        <authorList>
            <person name="Wegner C.E."/>
            <person name="Richter-Heitmann T."/>
            <person name="Klindworth A."/>
            <person name="Klockow C."/>
            <person name="Richter M."/>
            <person name="Achstetter T."/>
            <person name="Glockner F.O."/>
            <person name="Harder J."/>
        </authorList>
    </citation>
    <scope>NUCLEOTIDE SEQUENCE [LARGE SCALE GENOMIC DNA]</scope>
    <source>
        <strain evidence="2 3">SH398</strain>
    </source>
</reference>
<dbReference type="Proteomes" id="UP000011996">
    <property type="component" value="Unassembled WGS sequence"/>
</dbReference>
<proteinExistence type="predicted"/>
<dbReference type="PATRIC" id="fig|1263868.3.peg.375"/>
<accession>M5SS20</accession>
<sequence length="316" mass="34531">MACQHRCIRIARLFGLAILRLGQAVVALASPVEVVSLLTAQSTLHRRQSQPAIPNRATQFKQTKTFSFIQTCRSQPAACTIPVVITRRVSKATHPQPDSPEFGLIHIPGTSAMHQCRPCLTWHPADASPEARRPAIPSLCLPHVVCHRHRRPCRDDAANLPHCPASPPITLAASAEPLVPTRRVSKATATSRVASLTFRVMSGGGRILSRGFLSSQPAALARPSNRSSQSPHASSGHHLGALCDLRGKSQSPTKFLANPATNDCEPTRHNPPRKQGHGNSQSASLTYRVRTCSFHPNSWRIRLRGIRKHARHNPPR</sequence>
<evidence type="ECO:0000313" key="2">
    <source>
        <dbReference type="EMBL" id="EMI29074.1"/>
    </source>
</evidence>
<comment type="caution">
    <text evidence="2">The sequence shown here is derived from an EMBL/GenBank/DDBJ whole genome shotgun (WGS) entry which is preliminary data.</text>
</comment>
<dbReference type="EMBL" id="ANOF01000009">
    <property type="protein sequence ID" value="EMI29074.1"/>
    <property type="molecule type" value="Genomic_DNA"/>
</dbReference>
<organism evidence="2 3">
    <name type="scientific">Rhodopirellula europaea SH398</name>
    <dbReference type="NCBI Taxonomy" id="1263868"/>
    <lineage>
        <taxon>Bacteria</taxon>
        <taxon>Pseudomonadati</taxon>
        <taxon>Planctomycetota</taxon>
        <taxon>Planctomycetia</taxon>
        <taxon>Pirellulales</taxon>
        <taxon>Pirellulaceae</taxon>
        <taxon>Rhodopirellula</taxon>
    </lineage>
</organism>
<evidence type="ECO:0000313" key="3">
    <source>
        <dbReference type="Proteomes" id="UP000011996"/>
    </source>
</evidence>
<protein>
    <submittedName>
        <fullName evidence="2">Uncharacterized protein</fullName>
    </submittedName>
</protein>
<name>M5SS20_9BACT</name>